<feature type="region of interest" description="Disordered" evidence="1">
    <location>
        <begin position="49"/>
        <end position="78"/>
    </location>
</feature>
<evidence type="ECO:0000313" key="2">
    <source>
        <dbReference type="EMBL" id="TFY51319.1"/>
    </source>
</evidence>
<dbReference type="STRING" id="205917.A0A4Y9XS15"/>
<name>A0A4Y9XS15_9AGAM</name>
<dbReference type="EMBL" id="SEOQ01001551">
    <property type="protein sequence ID" value="TFY51319.1"/>
    <property type="molecule type" value="Genomic_DNA"/>
</dbReference>
<accession>A0A4Y9XS15</accession>
<evidence type="ECO:0000313" key="3">
    <source>
        <dbReference type="Proteomes" id="UP000298327"/>
    </source>
</evidence>
<dbReference type="AlphaFoldDB" id="A0A4Y9XS15"/>
<evidence type="ECO:0000256" key="1">
    <source>
        <dbReference type="SAM" id="MobiDB-lite"/>
    </source>
</evidence>
<reference evidence="2 3" key="1">
    <citation type="submission" date="2019-02" db="EMBL/GenBank/DDBJ databases">
        <title>Genome sequencing of the rare red list fungi Dentipellis fragilis.</title>
        <authorList>
            <person name="Buettner E."/>
            <person name="Kellner H."/>
        </authorList>
    </citation>
    <scope>NUCLEOTIDE SEQUENCE [LARGE SCALE GENOMIC DNA]</scope>
    <source>
        <strain evidence="2 3">DSM 105465</strain>
    </source>
</reference>
<sequence>MSSPELSPPTLPAMGSLRAAIRSIDSLSSPGMPSVPRTCPVTLIPRADLSPSSSASCSSLPSLAESPSTASSSSLASLQSLAGTPIRTNEHLAVLLPMHLWKPDSHASHCETFVCHKRFT</sequence>
<proteinExistence type="predicted"/>
<comment type="caution">
    <text evidence="2">The sequence shown here is derived from an EMBL/GenBank/DDBJ whole genome shotgun (WGS) entry which is preliminary data.</text>
</comment>
<feature type="non-terminal residue" evidence="2">
    <location>
        <position position="120"/>
    </location>
</feature>
<keyword evidence="3" id="KW-1185">Reference proteome</keyword>
<gene>
    <name evidence="2" type="ORF">EVG20_g11055</name>
</gene>
<dbReference type="OrthoDB" id="660555at2759"/>
<dbReference type="Proteomes" id="UP000298327">
    <property type="component" value="Unassembled WGS sequence"/>
</dbReference>
<protein>
    <submittedName>
        <fullName evidence="2">Uncharacterized protein</fullName>
    </submittedName>
</protein>
<organism evidence="2 3">
    <name type="scientific">Dentipellis fragilis</name>
    <dbReference type="NCBI Taxonomy" id="205917"/>
    <lineage>
        <taxon>Eukaryota</taxon>
        <taxon>Fungi</taxon>
        <taxon>Dikarya</taxon>
        <taxon>Basidiomycota</taxon>
        <taxon>Agaricomycotina</taxon>
        <taxon>Agaricomycetes</taxon>
        <taxon>Russulales</taxon>
        <taxon>Hericiaceae</taxon>
        <taxon>Dentipellis</taxon>
    </lineage>
</organism>